<sequence>MSLSGKKVNASAGRREMLRISTASRKRRIVKDHMLLRLTSGDSATGGDFRPTPNSRTKALAKLSLSPSRA</sequence>
<dbReference type="STRING" id="396776.A0A0J8S003"/>
<protein>
    <submittedName>
        <fullName evidence="2">Uncharacterized protein</fullName>
    </submittedName>
</protein>
<evidence type="ECO:0000256" key="1">
    <source>
        <dbReference type="SAM" id="MobiDB-lite"/>
    </source>
</evidence>
<organism evidence="2 3">
    <name type="scientific">Coccidioides immitis H538.4</name>
    <dbReference type="NCBI Taxonomy" id="396776"/>
    <lineage>
        <taxon>Eukaryota</taxon>
        <taxon>Fungi</taxon>
        <taxon>Dikarya</taxon>
        <taxon>Ascomycota</taxon>
        <taxon>Pezizomycotina</taxon>
        <taxon>Eurotiomycetes</taxon>
        <taxon>Eurotiomycetidae</taxon>
        <taxon>Onygenales</taxon>
        <taxon>Onygenaceae</taxon>
        <taxon>Coccidioides</taxon>
    </lineage>
</organism>
<name>A0A0J8S003_COCIT</name>
<dbReference type="Proteomes" id="UP000054563">
    <property type="component" value="Unassembled WGS sequence"/>
</dbReference>
<reference evidence="3" key="1">
    <citation type="journal article" date="2010" name="Genome Res.">
        <title>Population genomic sequencing of Coccidioides fungi reveals recent hybridization and transposon control.</title>
        <authorList>
            <person name="Neafsey D.E."/>
            <person name="Barker B.M."/>
            <person name="Sharpton T.J."/>
            <person name="Stajich J.E."/>
            <person name="Park D.J."/>
            <person name="Whiston E."/>
            <person name="Hung C.-Y."/>
            <person name="McMahan C."/>
            <person name="White J."/>
            <person name="Sykes S."/>
            <person name="Heiman D."/>
            <person name="Young S."/>
            <person name="Zeng Q."/>
            <person name="Abouelleil A."/>
            <person name="Aftuck L."/>
            <person name="Bessette D."/>
            <person name="Brown A."/>
            <person name="FitzGerald M."/>
            <person name="Lui A."/>
            <person name="Macdonald J.P."/>
            <person name="Priest M."/>
            <person name="Orbach M.J."/>
            <person name="Galgiani J.N."/>
            <person name="Kirkland T.N."/>
            <person name="Cole G.T."/>
            <person name="Birren B.W."/>
            <person name="Henn M.R."/>
            <person name="Taylor J.W."/>
            <person name="Rounsley S.D."/>
        </authorList>
    </citation>
    <scope>NUCLEOTIDE SEQUENCE [LARGE SCALE GENOMIC DNA]</scope>
    <source>
        <strain evidence="3">H538.4</strain>
    </source>
</reference>
<feature type="region of interest" description="Disordered" evidence="1">
    <location>
        <begin position="40"/>
        <end position="70"/>
    </location>
</feature>
<proteinExistence type="predicted"/>
<dbReference type="EMBL" id="DS017015">
    <property type="protein sequence ID" value="KMU89719.1"/>
    <property type="molecule type" value="Genomic_DNA"/>
</dbReference>
<evidence type="ECO:0000313" key="2">
    <source>
        <dbReference type="EMBL" id="KMU89719.1"/>
    </source>
</evidence>
<accession>A0A0J8S003</accession>
<dbReference type="VEuPathDB" id="FungiDB:CIHG_07751"/>
<gene>
    <name evidence="2" type="ORF">CIHG_07751</name>
</gene>
<dbReference type="AlphaFoldDB" id="A0A0J8S003"/>
<feature type="region of interest" description="Disordered" evidence="1">
    <location>
        <begin position="1"/>
        <end position="24"/>
    </location>
</feature>
<evidence type="ECO:0000313" key="3">
    <source>
        <dbReference type="Proteomes" id="UP000054563"/>
    </source>
</evidence>